<protein>
    <submittedName>
        <fullName evidence="1">Uncharacterized protein</fullName>
    </submittedName>
</protein>
<gene>
    <name evidence="1" type="ORF">M569_14559</name>
</gene>
<name>S8C750_9LAMI</name>
<comment type="caution">
    <text evidence="1">The sequence shown here is derived from an EMBL/GenBank/DDBJ whole genome shotgun (WGS) entry which is preliminary data.</text>
</comment>
<proteinExistence type="predicted"/>
<evidence type="ECO:0000313" key="1">
    <source>
        <dbReference type="EMBL" id="EPS60246.1"/>
    </source>
</evidence>
<organism evidence="1 2">
    <name type="scientific">Genlisea aurea</name>
    <dbReference type="NCBI Taxonomy" id="192259"/>
    <lineage>
        <taxon>Eukaryota</taxon>
        <taxon>Viridiplantae</taxon>
        <taxon>Streptophyta</taxon>
        <taxon>Embryophyta</taxon>
        <taxon>Tracheophyta</taxon>
        <taxon>Spermatophyta</taxon>
        <taxon>Magnoliopsida</taxon>
        <taxon>eudicotyledons</taxon>
        <taxon>Gunneridae</taxon>
        <taxon>Pentapetalae</taxon>
        <taxon>asterids</taxon>
        <taxon>lamiids</taxon>
        <taxon>Lamiales</taxon>
        <taxon>Lentibulariaceae</taxon>
        <taxon>Genlisea</taxon>
    </lineage>
</organism>
<feature type="non-terminal residue" evidence="1">
    <location>
        <position position="65"/>
    </location>
</feature>
<dbReference type="AlphaFoldDB" id="S8C750"/>
<reference evidence="1 2" key="1">
    <citation type="journal article" date="2013" name="BMC Genomics">
        <title>The miniature genome of a carnivorous plant Genlisea aurea contains a low number of genes and short non-coding sequences.</title>
        <authorList>
            <person name="Leushkin E.V."/>
            <person name="Sutormin R.A."/>
            <person name="Nabieva E.R."/>
            <person name="Penin A.A."/>
            <person name="Kondrashov A.S."/>
            <person name="Logacheva M.D."/>
        </authorList>
    </citation>
    <scope>NUCLEOTIDE SEQUENCE [LARGE SCALE GENOMIC DNA]</scope>
</reference>
<dbReference type="EMBL" id="AUSU01007709">
    <property type="protein sequence ID" value="EPS60246.1"/>
    <property type="molecule type" value="Genomic_DNA"/>
</dbReference>
<accession>S8C750</accession>
<dbReference type="Proteomes" id="UP000015453">
    <property type="component" value="Unassembled WGS sequence"/>
</dbReference>
<sequence>PLLSNTRRDSPIHPADISVEIARDWHCRWAPLARRWALLPATGRELRWPSLGAAGNADWETIRKH</sequence>
<evidence type="ECO:0000313" key="2">
    <source>
        <dbReference type="Proteomes" id="UP000015453"/>
    </source>
</evidence>
<feature type="non-terminal residue" evidence="1">
    <location>
        <position position="1"/>
    </location>
</feature>
<keyword evidence="2" id="KW-1185">Reference proteome</keyword>